<dbReference type="FunFam" id="3.40.50.300:FF:000532">
    <property type="entry name" value="ABC transporter G family member 34"/>
    <property type="match status" value="1"/>
</dbReference>
<evidence type="ECO:0000256" key="5">
    <source>
        <dbReference type="ARBA" id="ARBA00022737"/>
    </source>
</evidence>
<dbReference type="PANTHER" id="PTHR19241">
    <property type="entry name" value="ATP-BINDING CASSETTE TRANSPORTER"/>
    <property type="match status" value="1"/>
</dbReference>
<dbReference type="Pfam" id="PF19055">
    <property type="entry name" value="ABC2_membrane_7"/>
    <property type="match status" value="1"/>
</dbReference>
<dbReference type="Pfam" id="PF01061">
    <property type="entry name" value="ABC2_membrane"/>
    <property type="match status" value="2"/>
</dbReference>
<feature type="transmembrane region" description="Helical" evidence="10">
    <location>
        <begin position="1083"/>
        <end position="1101"/>
    </location>
</feature>
<evidence type="ECO:0000256" key="6">
    <source>
        <dbReference type="ARBA" id="ARBA00022741"/>
    </source>
</evidence>
<dbReference type="InterPro" id="IPR017871">
    <property type="entry name" value="ABC_transporter-like_CS"/>
</dbReference>
<evidence type="ECO:0000256" key="8">
    <source>
        <dbReference type="ARBA" id="ARBA00022989"/>
    </source>
</evidence>
<dbReference type="SUPFAM" id="SSF52540">
    <property type="entry name" value="P-loop containing nucleoside triphosphate hydrolases"/>
    <property type="match status" value="2"/>
</dbReference>
<keyword evidence="8 10" id="KW-1133">Transmembrane helix</keyword>
<protein>
    <recommendedName>
        <fullName evidence="11">ABC transporter domain-containing protein</fullName>
    </recommendedName>
</protein>
<reference evidence="12 13" key="1">
    <citation type="submission" date="2021-07" db="EMBL/GenBank/DDBJ databases">
        <title>The Aristolochia fimbriata genome: insights into angiosperm evolution, floral development and chemical biosynthesis.</title>
        <authorList>
            <person name="Jiao Y."/>
        </authorList>
    </citation>
    <scope>NUCLEOTIDE SEQUENCE [LARGE SCALE GENOMIC DNA]</scope>
    <source>
        <strain evidence="12">IBCAS-2021</strain>
        <tissue evidence="12">Leaf</tissue>
    </source>
</reference>
<evidence type="ECO:0000256" key="4">
    <source>
        <dbReference type="ARBA" id="ARBA00022692"/>
    </source>
</evidence>
<dbReference type="GO" id="GO:0005886">
    <property type="term" value="C:plasma membrane"/>
    <property type="evidence" value="ECO:0007669"/>
    <property type="project" value="UniProtKB-ARBA"/>
</dbReference>
<feature type="transmembrane region" description="Helical" evidence="10">
    <location>
        <begin position="1196"/>
        <end position="1220"/>
    </location>
</feature>
<gene>
    <name evidence="12" type="ORF">H6P81_016458</name>
</gene>
<feature type="domain" description="ABC transporter" evidence="11">
    <location>
        <begin position="66"/>
        <end position="336"/>
    </location>
</feature>
<dbReference type="Pfam" id="PF08370">
    <property type="entry name" value="PDR_assoc"/>
    <property type="match status" value="1"/>
</dbReference>
<evidence type="ECO:0000256" key="7">
    <source>
        <dbReference type="ARBA" id="ARBA00022840"/>
    </source>
</evidence>
<evidence type="ECO:0000256" key="1">
    <source>
        <dbReference type="ARBA" id="ARBA00004141"/>
    </source>
</evidence>
<dbReference type="InterPro" id="IPR003439">
    <property type="entry name" value="ABC_transporter-like_ATP-bd"/>
</dbReference>
<dbReference type="PROSITE" id="PS00211">
    <property type="entry name" value="ABC_TRANSPORTER_1"/>
    <property type="match status" value="1"/>
</dbReference>
<dbReference type="SMART" id="SM00382">
    <property type="entry name" value="AAA"/>
    <property type="match status" value="2"/>
</dbReference>
<dbReference type="InterPro" id="IPR034003">
    <property type="entry name" value="ABCG_PDR_2"/>
</dbReference>
<name>A0AAV7E8H1_ARIFI</name>
<keyword evidence="13" id="KW-1185">Reference proteome</keyword>
<dbReference type="FunFam" id="3.40.50.300:FF:000157">
    <property type="entry name" value="ABC transporter G family member 34"/>
    <property type="match status" value="1"/>
</dbReference>
<feature type="transmembrane region" description="Helical" evidence="10">
    <location>
        <begin position="465"/>
        <end position="483"/>
    </location>
</feature>
<feature type="transmembrane region" description="Helical" evidence="10">
    <location>
        <begin position="1159"/>
        <end position="1184"/>
    </location>
</feature>
<dbReference type="InterPro" id="IPR027417">
    <property type="entry name" value="P-loop_NTPase"/>
</dbReference>
<feature type="domain" description="ABC transporter" evidence="11">
    <location>
        <begin position="746"/>
        <end position="989"/>
    </location>
</feature>
<keyword evidence="5" id="KW-0677">Repeat</keyword>
<sequence>MDGTRRITHAENEELLRRLRERKASLGLIGATKIEVRFEDLCVDADVLYGGRALPTLLNSTINFTQKVLGLLASRKKPLQILDRLNGIIRPCRMTLVLGPPGCGKSTFLWALAGKLDSSLKVKGRVSYNGRELSHFIPQRTCAYVTQFDLHHAEMTVRETLDFARRVLDAGETSETMVKGTNAAITDQADPEIDAFIKAATDKEGRNFVTDYVLEILGLTECSDIMIGDEMRRGISGGQKKRVTIGEMLVGLSRSYFMDDISTGLDSSTTFEIIKFLSQMVHLMDFTIVISLLQPQPETFELFDDIILLSEGKIVYQGPRENALEFFASMGFKCPERKNTADFLQEVISKMDQEQYWSDKQKTYQFVTVDKFVESFHSYSLGRQMEEELQEPFSQTRPDSPTLSQEVYQLSRWKLLKACFSREVLLIKRNSPMHIFKIFQISVLASVVMTVFLRTQMKHRSIIDGNKFMGVIFCGVVIVKFNGMTELNMTVERLPIFYRQRELLFVPGWALLLSVFVLSIPMSLIDSGIWTSLTYFTVGFAPSATRFFQQFLALFFVHQMSMGLFRLIAIIGRTQVVSNMLSTAALVALYILGGFVISRDSLKSFWAWANWVSPLTYAQNAVAINEFLDDRWSMPIRDNIINEDTVGKAILRSRGMFTEWHWYWISVGALLGFSLLFNVLCVLGLEYLKAPNRHQTVLSAPPSENKKIKKTMNACMDESDVRAPKVGMVLPFQPITLAFSHISYFVDTPKEMKKHGFHEKRLQILKDVSGVFQPGVLTALVGVTGAGKTTLLDVLAGRKTGGYTEGRITVSGYTKRQETFARISGYCEQNDIHSPSITVYESLQYSAWLRLPSEIEPKTKKAFVDEVLDLVELRPLKNAMVGSPGLSGLSTEQRKRLTIAVELVSSPSIIFMDEPTTGLDARAAAIVMRTVRNTVDTGRTVVCTIHQPSIEIFEAFDELLLMKRGGQLIYGGPLGPLSQNMIQYFEAIPGVPKIKDGQNPAAWMLDVTSPALEFQLDIDFALIYSRSSLHMKNVELVNELSRPNSHVEELHFSSKYTQSFGTQCMACLWKQKQSYWKDPEHNVLRFVNTLVASFLFGTIFWNVGSDINKAQDLFNILGAIYGSALFLGFPITCTVQPIVGFERPVFYRETSARMYSSMPYAISQVAIEIPYIFFQVVIYTFTVYWMIGFRWEVAKFLWFFSFIFLNFVYFALYGMITVSFTPNQKLAAALSFLIFVMWNLFSGFFIPRPMIPKWWRWFYWANPAAWTVYGLMISQLGDRMDRIHVPGQPDQTVKEFLNNYMGLSSDHLELMLALHFVVIFLFLIVYGFSIKHVNFQKR</sequence>
<dbReference type="InterPro" id="IPR043926">
    <property type="entry name" value="ABCG_dom"/>
</dbReference>
<feature type="transmembrane region" description="Helical" evidence="10">
    <location>
        <begin position="435"/>
        <end position="453"/>
    </location>
</feature>
<keyword evidence="7" id="KW-0067">ATP-binding</keyword>
<feature type="transmembrane region" description="Helical" evidence="10">
    <location>
        <begin position="551"/>
        <end position="571"/>
    </location>
</feature>
<evidence type="ECO:0000313" key="13">
    <source>
        <dbReference type="Proteomes" id="UP000825729"/>
    </source>
</evidence>
<dbReference type="GO" id="GO:0005524">
    <property type="term" value="F:ATP binding"/>
    <property type="evidence" value="ECO:0007669"/>
    <property type="project" value="UniProtKB-KW"/>
</dbReference>
<proteinExistence type="inferred from homology"/>
<evidence type="ECO:0000256" key="9">
    <source>
        <dbReference type="ARBA" id="ARBA00023136"/>
    </source>
</evidence>
<evidence type="ECO:0000256" key="2">
    <source>
        <dbReference type="ARBA" id="ARBA00006012"/>
    </source>
</evidence>
<dbReference type="InterPro" id="IPR013581">
    <property type="entry name" value="PDR_assoc"/>
</dbReference>
<feature type="transmembrane region" description="Helical" evidence="10">
    <location>
        <begin position="662"/>
        <end position="685"/>
    </location>
</feature>
<evidence type="ECO:0000256" key="10">
    <source>
        <dbReference type="SAM" id="Phobius"/>
    </source>
</evidence>
<dbReference type="InterPro" id="IPR003593">
    <property type="entry name" value="AAA+_ATPase"/>
</dbReference>
<evidence type="ECO:0000256" key="3">
    <source>
        <dbReference type="ARBA" id="ARBA00022448"/>
    </source>
</evidence>
<evidence type="ECO:0000313" key="12">
    <source>
        <dbReference type="EMBL" id="KAG9445118.1"/>
    </source>
</evidence>
<keyword evidence="4 10" id="KW-0812">Transmembrane</keyword>
<dbReference type="GO" id="GO:0016887">
    <property type="term" value="F:ATP hydrolysis activity"/>
    <property type="evidence" value="ECO:0007669"/>
    <property type="project" value="InterPro"/>
</dbReference>
<keyword evidence="3" id="KW-0813">Transport</keyword>
<dbReference type="GO" id="GO:0140359">
    <property type="term" value="F:ABC-type transporter activity"/>
    <property type="evidence" value="ECO:0007669"/>
    <property type="project" value="InterPro"/>
</dbReference>
<dbReference type="Gene3D" id="3.40.50.300">
    <property type="entry name" value="P-loop containing nucleotide triphosphate hydrolases"/>
    <property type="match status" value="2"/>
</dbReference>
<dbReference type="PROSITE" id="PS50893">
    <property type="entry name" value="ABC_TRANSPORTER_2"/>
    <property type="match status" value="2"/>
</dbReference>
<feature type="transmembrane region" description="Helical" evidence="10">
    <location>
        <begin position="1226"/>
        <end position="1246"/>
    </location>
</feature>
<organism evidence="12 13">
    <name type="scientific">Aristolochia fimbriata</name>
    <name type="common">White veined hardy Dutchman's pipe vine</name>
    <dbReference type="NCBI Taxonomy" id="158543"/>
    <lineage>
        <taxon>Eukaryota</taxon>
        <taxon>Viridiplantae</taxon>
        <taxon>Streptophyta</taxon>
        <taxon>Embryophyta</taxon>
        <taxon>Tracheophyta</taxon>
        <taxon>Spermatophyta</taxon>
        <taxon>Magnoliopsida</taxon>
        <taxon>Magnoliidae</taxon>
        <taxon>Piperales</taxon>
        <taxon>Aristolochiaceae</taxon>
        <taxon>Aristolochia</taxon>
    </lineage>
</organism>
<dbReference type="InterPro" id="IPR013525">
    <property type="entry name" value="ABC2_TM"/>
</dbReference>
<feature type="transmembrane region" description="Helical" evidence="10">
    <location>
        <begin position="1310"/>
        <end position="1328"/>
    </location>
</feature>
<comment type="similarity">
    <text evidence="2">Belongs to the ABC transporter superfamily. ABCG family. PDR (TC 3.A.1.205) subfamily.</text>
</comment>
<feature type="transmembrane region" description="Helical" evidence="10">
    <location>
        <begin position="577"/>
        <end position="597"/>
    </location>
</feature>
<dbReference type="Proteomes" id="UP000825729">
    <property type="component" value="Unassembled WGS sequence"/>
</dbReference>
<dbReference type="CDD" id="cd03232">
    <property type="entry name" value="ABCG_PDR_domain2"/>
    <property type="match status" value="1"/>
</dbReference>
<comment type="caution">
    <text evidence="12">The sequence shown here is derived from an EMBL/GenBank/DDBJ whole genome shotgun (WGS) entry which is preliminary data.</text>
</comment>
<evidence type="ECO:0000259" key="11">
    <source>
        <dbReference type="PROSITE" id="PS50893"/>
    </source>
</evidence>
<keyword evidence="6" id="KW-0547">Nucleotide-binding</keyword>
<dbReference type="EMBL" id="JAINDJ010000006">
    <property type="protein sequence ID" value="KAG9445118.1"/>
    <property type="molecule type" value="Genomic_DNA"/>
</dbReference>
<comment type="subcellular location">
    <subcellularLocation>
        <location evidence="1">Membrane</location>
        <topology evidence="1">Multi-pass membrane protein</topology>
    </subcellularLocation>
</comment>
<dbReference type="Pfam" id="PF00005">
    <property type="entry name" value="ABC_tran"/>
    <property type="match status" value="2"/>
</dbReference>
<keyword evidence="9 10" id="KW-0472">Membrane</keyword>
<accession>A0AAV7E8H1</accession>
<feature type="transmembrane region" description="Helical" evidence="10">
    <location>
        <begin position="1113"/>
        <end position="1139"/>
    </location>
</feature>
<feature type="transmembrane region" description="Helical" evidence="10">
    <location>
        <begin position="503"/>
        <end position="525"/>
    </location>
</feature>